<evidence type="ECO:0000313" key="3">
    <source>
        <dbReference type="Proteomes" id="UP000297839"/>
    </source>
</evidence>
<evidence type="ECO:0000313" key="2">
    <source>
        <dbReference type="EMBL" id="TFZ00078.1"/>
    </source>
</evidence>
<evidence type="ECO:0000256" key="1">
    <source>
        <dbReference type="SAM" id="SignalP"/>
    </source>
</evidence>
<feature type="signal peptide" evidence="1">
    <location>
        <begin position="1"/>
        <end position="29"/>
    </location>
</feature>
<sequence>MKLAGRTSRWSRCFACLVFAACLAGTAVGAQPAAADSVAGEVPSVGAAAVATIAEPGAEFWKRRRDGWFWYRQDPLPLAQPLPKPAPAAPAPSVKNKDIQEFEDFQRKLESLRKAAIINPTQENVRAYMVYERMAFKQAALFGQMHQSINWIDPVFAEDAADVRPANTVAMGIWDYQRGLTKKEFVSRVSKTHGLYFVIRGDCPYCHALAPVLRRFSDETGMTVFPVSLDGRGNKEYPNPVLDNGFASRLGIKTTPALVLSQPNAREFQVLSFGMITKEEIVDRIYSLLNERRASNAPAAGRLAVN</sequence>
<dbReference type="Pfam" id="PF13728">
    <property type="entry name" value="TraF"/>
    <property type="match status" value="1"/>
</dbReference>
<keyword evidence="3" id="KW-1185">Reference proteome</keyword>
<dbReference type="SUPFAM" id="SSF52833">
    <property type="entry name" value="Thioredoxin-like"/>
    <property type="match status" value="1"/>
</dbReference>
<gene>
    <name evidence="2" type="ORF">EZ216_13285</name>
</gene>
<dbReference type="InterPro" id="IPR039555">
    <property type="entry name" value="TraF/TrbB"/>
</dbReference>
<dbReference type="OrthoDB" id="5559625at2"/>
<proteinExistence type="predicted"/>
<organism evidence="2 3">
    <name type="scientific">Ramlibacter humi</name>
    <dbReference type="NCBI Taxonomy" id="2530451"/>
    <lineage>
        <taxon>Bacteria</taxon>
        <taxon>Pseudomonadati</taxon>
        <taxon>Pseudomonadota</taxon>
        <taxon>Betaproteobacteria</taxon>
        <taxon>Burkholderiales</taxon>
        <taxon>Comamonadaceae</taxon>
        <taxon>Ramlibacter</taxon>
    </lineage>
</organism>
<protein>
    <submittedName>
        <fullName evidence="2">Conjugal transfer protein TraF</fullName>
    </submittedName>
</protein>
<dbReference type="EMBL" id="SMLK01000004">
    <property type="protein sequence ID" value="TFZ00078.1"/>
    <property type="molecule type" value="Genomic_DNA"/>
</dbReference>
<dbReference type="Gene3D" id="3.40.30.10">
    <property type="entry name" value="Glutaredoxin"/>
    <property type="match status" value="1"/>
</dbReference>
<accession>A0A4Z0BP84</accession>
<reference evidence="2 3" key="1">
    <citation type="submission" date="2019-03" db="EMBL/GenBank/DDBJ databases">
        <title>Ramlibacter sp. 18x22-1, whole genome shotgun sequence.</title>
        <authorList>
            <person name="Zhang X."/>
            <person name="Feng G."/>
            <person name="Zhu H."/>
        </authorList>
    </citation>
    <scope>NUCLEOTIDE SEQUENCE [LARGE SCALE GENOMIC DNA]</scope>
    <source>
        <strain evidence="2 3">18x22-1</strain>
    </source>
</reference>
<keyword evidence="1" id="KW-0732">Signal</keyword>
<dbReference type="CDD" id="cd02947">
    <property type="entry name" value="TRX_family"/>
    <property type="match status" value="1"/>
</dbReference>
<dbReference type="Proteomes" id="UP000297839">
    <property type="component" value="Unassembled WGS sequence"/>
</dbReference>
<name>A0A4Z0BP84_9BURK</name>
<feature type="chain" id="PRO_5021367381" evidence="1">
    <location>
        <begin position="30"/>
        <end position="306"/>
    </location>
</feature>
<dbReference type="RefSeq" id="WP_135250265.1">
    <property type="nucleotide sequence ID" value="NZ_SMLK01000004.1"/>
</dbReference>
<comment type="caution">
    <text evidence="2">The sequence shown here is derived from an EMBL/GenBank/DDBJ whole genome shotgun (WGS) entry which is preliminary data.</text>
</comment>
<dbReference type="InterPro" id="IPR036249">
    <property type="entry name" value="Thioredoxin-like_sf"/>
</dbReference>
<dbReference type="AlphaFoldDB" id="A0A4Z0BP84"/>